<protein>
    <recommendedName>
        <fullName evidence="3">F-box domain-containing protein</fullName>
    </recommendedName>
</protein>
<dbReference type="VEuPathDB" id="FungiDB:H310_10834"/>
<gene>
    <name evidence="2" type="ORF">H310_10834</name>
</gene>
<evidence type="ECO:0000313" key="2">
    <source>
        <dbReference type="EMBL" id="ETV95774.1"/>
    </source>
</evidence>
<dbReference type="eggNOG" id="KOG4341">
    <property type="taxonomic scope" value="Eukaryota"/>
</dbReference>
<feature type="compositionally biased region" description="Basic residues" evidence="1">
    <location>
        <begin position="413"/>
        <end position="434"/>
    </location>
</feature>
<dbReference type="AlphaFoldDB" id="A0A024TP37"/>
<name>A0A024TP37_9STRA</name>
<accession>A0A024TP37</accession>
<reference evidence="2" key="1">
    <citation type="submission" date="2013-12" db="EMBL/GenBank/DDBJ databases">
        <title>The Genome Sequence of Aphanomyces invadans NJM9701.</title>
        <authorList>
            <consortium name="The Broad Institute Genomics Platform"/>
            <person name="Russ C."/>
            <person name="Tyler B."/>
            <person name="van West P."/>
            <person name="Dieguez-Uribeondo J."/>
            <person name="Young S.K."/>
            <person name="Zeng Q."/>
            <person name="Gargeya S."/>
            <person name="Fitzgerald M."/>
            <person name="Abouelleil A."/>
            <person name="Alvarado L."/>
            <person name="Chapman S.B."/>
            <person name="Gainer-Dewar J."/>
            <person name="Goldberg J."/>
            <person name="Griggs A."/>
            <person name="Gujja S."/>
            <person name="Hansen M."/>
            <person name="Howarth C."/>
            <person name="Imamovic A."/>
            <person name="Ireland A."/>
            <person name="Larimer J."/>
            <person name="McCowan C."/>
            <person name="Murphy C."/>
            <person name="Pearson M."/>
            <person name="Poon T.W."/>
            <person name="Priest M."/>
            <person name="Roberts A."/>
            <person name="Saif S."/>
            <person name="Shea T."/>
            <person name="Sykes S."/>
            <person name="Wortman J."/>
            <person name="Nusbaum C."/>
            <person name="Birren B."/>
        </authorList>
    </citation>
    <scope>NUCLEOTIDE SEQUENCE [LARGE SCALE GENOMIC DNA]</scope>
    <source>
        <strain evidence="2">NJM9701</strain>
    </source>
</reference>
<evidence type="ECO:0000256" key="1">
    <source>
        <dbReference type="SAM" id="MobiDB-lite"/>
    </source>
</evidence>
<dbReference type="GeneID" id="20087884"/>
<evidence type="ECO:0008006" key="3">
    <source>
        <dbReference type="Google" id="ProtNLM"/>
    </source>
</evidence>
<dbReference type="RefSeq" id="XP_008875527.1">
    <property type="nucleotide sequence ID" value="XM_008877305.1"/>
</dbReference>
<dbReference type="InterPro" id="IPR032675">
    <property type="entry name" value="LRR_dom_sf"/>
</dbReference>
<dbReference type="OrthoDB" id="423607at2759"/>
<dbReference type="Gene3D" id="3.80.10.10">
    <property type="entry name" value="Ribonuclease Inhibitor"/>
    <property type="match status" value="1"/>
</dbReference>
<dbReference type="EMBL" id="KI913979">
    <property type="protein sequence ID" value="ETV95774.1"/>
    <property type="molecule type" value="Genomic_DNA"/>
</dbReference>
<dbReference type="GO" id="GO:0031146">
    <property type="term" value="P:SCF-dependent proteasomal ubiquitin-dependent protein catabolic process"/>
    <property type="evidence" value="ECO:0007669"/>
    <property type="project" value="TreeGrafter"/>
</dbReference>
<dbReference type="PANTHER" id="PTHR13318">
    <property type="entry name" value="PARTNER OF PAIRED, ISOFORM B-RELATED"/>
    <property type="match status" value="1"/>
</dbReference>
<dbReference type="STRING" id="157072.A0A024TP37"/>
<organism evidence="2">
    <name type="scientific">Aphanomyces invadans</name>
    <dbReference type="NCBI Taxonomy" id="157072"/>
    <lineage>
        <taxon>Eukaryota</taxon>
        <taxon>Sar</taxon>
        <taxon>Stramenopiles</taxon>
        <taxon>Oomycota</taxon>
        <taxon>Saprolegniomycetes</taxon>
        <taxon>Saprolegniales</taxon>
        <taxon>Verrucalvaceae</taxon>
        <taxon>Aphanomyces</taxon>
    </lineage>
</organism>
<dbReference type="SUPFAM" id="SSF52047">
    <property type="entry name" value="RNI-like"/>
    <property type="match status" value="1"/>
</dbReference>
<dbReference type="GO" id="GO:0019005">
    <property type="term" value="C:SCF ubiquitin ligase complex"/>
    <property type="evidence" value="ECO:0007669"/>
    <property type="project" value="TreeGrafter"/>
</dbReference>
<sequence>MPRPVLSEELEKMVLAFVQPLPHFVTWQLVSRRWRTILSSLPAYDANMDCIRPVDSALYLALLQRWPMLRSVTMTHDVHVSNEMTWQLGLAQLAHLEHLSLRRTFTKVLQELFKSCPAIRSLSVLAGSDLRLPTVKTSLMHLQKLELQAATLANNSSIMSIVRNAPQLTHFVVSAASDVTSQVLTQLATSCPHIQQVVLNQCGLMVASQVDTFLRKFHAQLTWVDLSHCHDLKLFLMNADEELVLDQLQVLVVDSTLVRDSVLQSIRCPKLQVLSIQNCRCITDTGVVAFMAHHVNAPLKIFEAKNTAITEISVDVIERSLPNLTHIGVESCRGVPRATRQRCALQCHMHASQFERVLVATNAAAYRKDNVGVEFAATPIKPSSMSYGLDEEYTPRDGHQEYEEDHAEETPQRRGRRRRMPTHQPAKRSRNITN</sequence>
<feature type="region of interest" description="Disordered" evidence="1">
    <location>
        <begin position="384"/>
        <end position="434"/>
    </location>
</feature>
<dbReference type="SMART" id="SM00367">
    <property type="entry name" value="LRR_CC"/>
    <property type="match status" value="1"/>
</dbReference>
<dbReference type="InterPro" id="IPR006553">
    <property type="entry name" value="Leu-rich_rpt_Cys-con_subtyp"/>
</dbReference>
<proteinExistence type="predicted"/>